<evidence type="ECO:0000256" key="2">
    <source>
        <dbReference type="SAM" id="SignalP"/>
    </source>
</evidence>
<dbReference type="PANTHER" id="PTHR36512:SF3">
    <property type="entry name" value="BLR5678 PROTEIN"/>
    <property type="match status" value="1"/>
</dbReference>
<evidence type="ECO:0000313" key="4">
    <source>
        <dbReference type="Proteomes" id="UP000538147"/>
    </source>
</evidence>
<keyword evidence="3" id="KW-0378">Hydrolase</keyword>
<organism evidence="3 4">
    <name type="scientific">Polymorphobacter multimanifer</name>
    <dbReference type="NCBI Taxonomy" id="1070431"/>
    <lineage>
        <taxon>Bacteria</taxon>
        <taxon>Pseudomonadati</taxon>
        <taxon>Pseudomonadota</taxon>
        <taxon>Alphaproteobacteria</taxon>
        <taxon>Sphingomonadales</taxon>
        <taxon>Sphingosinicellaceae</taxon>
        <taxon>Polymorphobacter</taxon>
    </lineage>
</organism>
<evidence type="ECO:0000313" key="3">
    <source>
        <dbReference type="EMBL" id="MBB6227070.1"/>
    </source>
</evidence>
<feature type="chain" id="PRO_5032670310" evidence="2">
    <location>
        <begin position="17"/>
        <end position="357"/>
    </location>
</feature>
<proteinExistence type="inferred from homology"/>
<keyword evidence="2" id="KW-0732">Signal</keyword>
<dbReference type="EC" id="3.4.11.19" evidence="3"/>
<dbReference type="RefSeq" id="WP_184196936.1">
    <property type="nucleotide sequence ID" value="NZ_JACIIV010000007.1"/>
</dbReference>
<dbReference type="AlphaFoldDB" id="A0A841L3R9"/>
<dbReference type="CDD" id="cd02253">
    <property type="entry name" value="DmpA"/>
    <property type="match status" value="1"/>
</dbReference>
<accession>A0A841L3R9</accession>
<dbReference type="SUPFAM" id="SSF56266">
    <property type="entry name" value="DmpA/ArgJ-like"/>
    <property type="match status" value="1"/>
</dbReference>
<feature type="signal peptide" evidence="2">
    <location>
        <begin position="1"/>
        <end position="16"/>
    </location>
</feature>
<dbReference type="PANTHER" id="PTHR36512">
    <property type="entry name" value="D-AMINOPEPTIDASE"/>
    <property type="match status" value="1"/>
</dbReference>
<name>A0A841L3R9_9SPHN</name>
<dbReference type="Gene3D" id="3.60.70.12">
    <property type="entry name" value="L-amino peptidase D-ALA esterase/amidase"/>
    <property type="match status" value="1"/>
</dbReference>
<comment type="similarity">
    <text evidence="1">Belongs to the peptidase S58 family.</text>
</comment>
<sequence>MRILLALLLVAGSAGAAERPRFRETGRVVGSLPTGPANAITDVAGVRVGHVTLIEGTRVRTGVTAILPHAGNLFQDKVPAGFFRANGFGKLAGSTQIEELGEIEAPIILTNTLNVAEGMAGSVEWTLAQPGNGEVRSVNAVVGETNDGFLNDIRGRHVTIGDVRRAIETAKAGPVAEGNVGAGTGTRLFGWKGGIGTSSRLVDGFTIGVLIQGNFGGKPVILGRPVAAAPEQAGLAAAVSDGSIIMIVATDAPLSDRNLQRLARRAVVGLARTGSTMDNGSGDYVIAFSTHAGVRRTEARRAAVTAYPELANAAMTPLFAGVAEATEEAIYNAMTGAAAMDGNGNRLESLPISLLPN</sequence>
<gene>
    <name evidence="3" type="ORF">FHS79_001232</name>
</gene>
<dbReference type="Pfam" id="PF03576">
    <property type="entry name" value="Peptidase_S58"/>
    <property type="match status" value="1"/>
</dbReference>
<dbReference type="GO" id="GO:0004177">
    <property type="term" value="F:aminopeptidase activity"/>
    <property type="evidence" value="ECO:0007669"/>
    <property type="project" value="UniProtKB-KW"/>
</dbReference>
<comment type="caution">
    <text evidence="3">The sequence shown here is derived from an EMBL/GenBank/DDBJ whole genome shotgun (WGS) entry which is preliminary data.</text>
</comment>
<dbReference type="InterPro" id="IPR016117">
    <property type="entry name" value="ArgJ-like_dom_sf"/>
</dbReference>
<reference evidence="3 4" key="1">
    <citation type="submission" date="2020-08" db="EMBL/GenBank/DDBJ databases">
        <title>Genomic Encyclopedia of Type Strains, Phase IV (KMG-IV): sequencing the most valuable type-strain genomes for metagenomic binning, comparative biology and taxonomic classification.</title>
        <authorList>
            <person name="Goeker M."/>
        </authorList>
    </citation>
    <scope>NUCLEOTIDE SEQUENCE [LARGE SCALE GENOMIC DNA]</scope>
    <source>
        <strain evidence="3 4">DSM 102189</strain>
    </source>
</reference>
<evidence type="ECO:0000256" key="1">
    <source>
        <dbReference type="ARBA" id="ARBA00007068"/>
    </source>
</evidence>
<dbReference type="InterPro" id="IPR005321">
    <property type="entry name" value="Peptidase_S58_DmpA"/>
</dbReference>
<protein>
    <submittedName>
        <fullName evidence="3">D-aminopeptidase</fullName>
        <ecNumber evidence="3">3.4.11.19</ecNumber>
    </submittedName>
</protein>
<dbReference type="Proteomes" id="UP000538147">
    <property type="component" value="Unassembled WGS sequence"/>
</dbReference>
<dbReference type="EMBL" id="JACIIV010000007">
    <property type="protein sequence ID" value="MBB6227070.1"/>
    <property type="molecule type" value="Genomic_DNA"/>
</dbReference>
<keyword evidence="3" id="KW-0645">Protease</keyword>
<keyword evidence="4" id="KW-1185">Reference proteome</keyword>
<keyword evidence="3" id="KW-0031">Aminopeptidase</keyword>